<dbReference type="InterPro" id="IPR011010">
    <property type="entry name" value="DNA_brk_join_enz"/>
</dbReference>
<evidence type="ECO:0000256" key="3">
    <source>
        <dbReference type="PROSITE-ProRule" id="PRU01248"/>
    </source>
</evidence>
<evidence type="ECO:0000256" key="1">
    <source>
        <dbReference type="ARBA" id="ARBA00023125"/>
    </source>
</evidence>
<feature type="domain" description="Core-binding (CB)" evidence="5">
    <location>
        <begin position="1"/>
        <end position="81"/>
    </location>
</feature>
<keyword evidence="1 3" id="KW-0238">DNA-binding</keyword>
<evidence type="ECO:0000313" key="6">
    <source>
        <dbReference type="EMBL" id="QQK76167.1"/>
    </source>
</evidence>
<accession>A0A7T6Z3R1</accession>
<evidence type="ECO:0000259" key="5">
    <source>
        <dbReference type="PROSITE" id="PS51900"/>
    </source>
</evidence>
<feature type="domain" description="Tyr recombinase" evidence="4">
    <location>
        <begin position="60"/>
        <end position="168"/>
    </location>
</feature>
<sequence length="168" mass="19820">MECQAAVDEFLFYMEVEKNYSINTLRSYTYDLHCFQQFLITNNRTLDVAELSTSMSRRFVQDQVLNYDVQPQLQQFFSYLEADTGAFALRNEAMFKLMATTGMRRQELVDLKWKQLDLDVNTILVIGKRKKERILPLHPIVVPLFNEYKASLPKYRTYPTLSNRTHVS</sequence>
<evidence type="ECO:0000259" key="4">
    <source>
        <dbReference type="PROSITE" id="PS51898"/>
    </source>
</evidence>
<dbReference type="InterPro" id="IPR004107">
    <property type="entry name" value="Integrase_SAM-like_N"/>
</dbReference>
<evidence type="ECO:0000313" key="7">
    <source>
        <dbReference type="Proteomes" id="UP000595823"/>
    </source>
</evidence>
<dbReference type="KEGG" id="scia:HUG15_11765"/>
<dbReference type="EMBL" id="CP054705">
    <property type="protein sequence ID" value="QQK76167.1"/>
    <property type="molecule type" value="Genomic_DNA"/>
</dbReference>
<dbReference type="InterPro" id="IPR002104">
    <property type="entry name" value="Integrase_catalytic"/>
</dbReference>
<dbReference type="InterPro" id="IPR044068">
    <property type="entry name" value="CB"/>
</dbReference>
<dbReference type="PROSITE" id="PS51898">
    <property type="entry name" value="TYR_RECOMBINASE"/>
    <property type="match status" value="1"/>
</dbReference>
<dbReference type="Gene3D" id="1.10.443.10">
    <property type="entry name" value="Intergrase catalytic core"/>
    <property type="match status" value="1"/>
</dbReference>
<dbReference type="Pfam" id="PF00589">
    <property type="entry name" value="Phage_integrase"/>
    <property type="match status" value="1"/>
</dbReference>
<proteinExistence type="predicted"/>
<name>A0A7T6Z3R1_9BACI</name>
<keyword evidence="7" id="KW-1185">Reference proteome</keyword>
<dbReference type="SUPFAM" id="SSF56349">
    <property type="entry name" value="DNA breaking-rejoining enzymes"/>
    <property type="match status" value="1"/>
</dbReference>
<dbReference type="Pfam" id="PF02899">
    <property type="entry name" value="Phage_int_SAM_1"/>
    <property type="match status" value="1"/>
</dbReference>
<protein>
    <submittedName>
        <fullName evidence="6">Tyrosine-type recombinase/integrase</fullName>
    </submittedName>
</protein>
<dbReference type="PROSITE" id="PS51900">
    <property type="entry name" value="CB"/>
    <property type="match status" value="1"/>
</dbReference>
<evidence type="ECO:0000256" key="2">
    <source>
        <dbReference type="ARBA" id="ARBA00023172"/>
    </source>
</evidence>
<dbReference type="GO" id="GO:0015074">
    <property type="term" value="P:DNA integration"/>
    <property type="evidence" value="ECO:0007669"/>
    <property type="project" value="InterPro"/>
</dbReference>
<gene>
    <name evidence="6" type="ORF">HUG15_11765</name>
</gene>
<dbReference type="Proteomes" id="UP000595823">
    <property type="component" value="Chromosome"/>
</dbReference>
<organism evidence="6 7">
    <name type="scientific">Salicibibacter cibarius</name>
    <dbReference type="NCBI Taxonomy" id="2743000"/>
    <lineage>
        <taxon>Bacteria</taxon>
        <taxon>Bacillati</taxon>
        <taxon>Bacillota</taxon>
        <taxon>Bacilli</taxon>
        <taxon>Bacillales</taxon>
        <taxon>Bacillaceae</taxon>
        <taxon>Salicibibacter</taxon>
    </lineage>
</organism>
<dbReference type="RefSeq" id="WP_200123301.1">
    <property type="nucleotide sequence ID" value="NZ_CP054705.1"/>
</dbReference>
<reference evidence="6 7" key="1">
    <citation type="submission" date="2020-06" db="EMBL/GenBank/DDBJ databases">
        <title>Genomic analysis of Salicibibacter sp. NKC5-3.</title>
        <authorList>
            <person name="Oh Y.J."/>
        </authorList>
    </citation>
    <scope>NUCLEOTIDE SEQUENCE [LARGE SCALE GENOMIC DNA]</scope>
    <source>
        <strain evidence="6 7">NKC5-3</strain>
    </source>
</reference>
<keyword evidence="2" id="KW-0233">DNA recombination</keyword>
<dbReference type="GO" id="GO:0003677">
    <property type="term" value="F:DNA binding"/>
    <property type="evidence" value="ECO:0007669"/>
    <property type="project" value="UniProtKB-UniRule"/>
</dbReference>
<dbReference type="InterPro" id="IPR013762">
    <property type="entry name" value="Integrase-like_cat_sf"/>
</dbReference>
<dbReference type="GO" id="GO:0006310">
    <property type="term" value="P:DNA recombination"/>
    <property type="evidence" value="ECO:0007669"/>
    <property type="project" value="UniProtKB-KW"/>
</dbReference>
<dbReference type="AlphaFoldDB" id="A0A7T6Z3R1"/>